<keyword evidence="3" id="KW-0378">Hydrolase</keyword>
<keyword evidence="1" id="KW-1188">Viral release from host cell</keyword>
<evidence type="ECO:0000256" key="2">
    <source>
        <dbReference type="ARBA" id="ARBA00022670"/>
    </source>
</evidence>
<protein>
    <submittedName>
        <fullName evidence="5">Putative prohead protease</fullName>
    </submittedName>
</protein>
<proteinExistence type="predicted"/>
<dbReference type="GO" id="GO:0006508">
    <property type="term" value="P:proteolysis"/>
    <property type="evidence" value="ECO:0007669"/>
    <property type="project" value="UniProtKB-KW"/>
</dbReference>
<accession>A0A6M3IGD3</accession>
<dbReference type="Pfam" id="PF04586">
    <property type="entry name" value="Peptidase_S78"/>
    <property type="match status" value="1"/>
</dbReference>
<dbReference type="EMBL" id="MT141219">
    <property type="protein sequence ID" value="QJA56449.1"/>
    <property type="molecule type" value="Genomic_DNA"/>
</dbReference>
<organism evidence="5">
    <name type="scientific">viral metagenome</name>
    <dbReference type="NCBI Taxonomy" id="1070528"/>
    <lineage>
        <taxon>unclassified sequences</taxon>
        <taxon>metagenomes</taxon>
        <taxon>organismal metagenomes</taxon>
    </lineage>
</organism>
<dbReference type="InterPro" id="IPR054613">
    <property type="entry name" value="Peptidase_S78_dom"/>
</dbReference>
<gene>
    <name evidence="5" type="ORF">MM415B01842_0008</name>
</gene>
<evidence type="ECO:0000256" key="1">
    <source>
        <dbReference type="ARBA" id="ARBA00022612"/>
    </source>
</evidence>
<reference evidence="5" key="1">
    <citation type="submission" date="2020-03" db="EMBL/GenBank/DDBJ databases">
        <title>The deep terrestrial virosphere.</title>
        <authorList>
            <person name="Holmfeldt K."/>
            <person name="Nilsson E."/>
            <person name="Simone D."/>
            <person name="Lopez-Fernandez M."/>
            <person name="Wu X."/>
            <person name="de Brujin I."/>
            <person name="Lundin D."/>
            <person name="Andersson A."/>
            <person name="Bertilsson S."/>
            <person name="Dopson M."/>
        </authorList>
    </citation>
    <scope>NUCLEOTIDE SEQUENCE</scope>
    <source>
        <strain evidence="5">MM415B01842</strain>
    </source>
</reference>
<evidence type="ECO:0000256" key="3">
    <source>
        <dbReference type="ARBA" id="ARBA00022801"/>
    </source>
</evidence>
<feature type="domain" description="Prohead serine protease" evidence="4">
    <location>
        <begin position="49"/>
        <end position="145"/>
    </location>
</feature>
<dbReference type="GO" id="GO:0008233">
    <property type="term" value="F:peptidase activity"/>
    <property type="evidence" value="ECO:0007669"/>
    <property type="project" value="UniProtKB-KW"/>
</dbReference>
<name>A0A6M3IGD3_9ZZZZ</name>
<dbReference type="AlphaFoldDB" id="A0A6M3IGD3"/>
<sequence length="253" mass="27829">MEKRIEVKAIAKGANTESRSIEVVANSGQPDRMNERVPAASVRLETYLKNPVVLWAHQYDQPPIGKATNLRADGDALLSTIQFAETEFAEDVFQLYRGGFLSAVSLGFIGKQFSQEVDQPLTWTEAELLEISAVPVPADPGALVRRMKALGYEARQITKVPDFRNIPSVEQLINEVLDTADWLKTVAGWQVHQEAMQGNIRKAITTLESLLPSSAEPVLTVSNQESLTVIGDDTAVLIERLAALKSKFANITK</sequence>
<evidence type="ECO:0000313" key="5">
    <source>
        <dbReference type="EMBL" id="QJA56449.1"/>
    </source>
</evidence>
<evidence type="ECO:0000259" key="4">
    <source>
        <dbReference type="Pfam" id="PF04586"/>
    </source>
</evidence>
<keyword evidence="2 5" id="KW-0645">Protease</keyword>